<evidence type="ECO:0000256" key="1">
    <source>
        <dbReference type="SAM" id="MobiDB-lite"/>
    </source>
</evidence>
<feature type="compositionally biased region" description="Basic and acidic residues" evidence="1">
    <location>
        <begin position="302"/>
        <end position="311"/>
    </location>
</feature>
<name>A0A1I8ANI5_9BILA</name>
<dbReference type="WBParaSite" id="L893_g7810.t1">
    <property type="protein sequence ID" value="L893_g7810.t1"/>
    <property type="gene ID" value="L893_g7810"/>
</dbReference>
<accession>A0A1I8ANI5</accession>
<reference evidence="3" key="1">
    <citation type="submission" date="2016-11" db="UniProtKB">
        <authorList>
            <consortium name="WormBaseParasite"/>
        </authorList>
    </citation>
    <scope>IDENTIFICATION</scope>
</reference>
<keyword evidence="2" id="KW-1185">Reference proteome</keyword>
<evidence type="ECO:0000313" key="2">
    <source>
        <dbReference type="Proteomes" id="UP000095287"/>
    </source>
</evidence>
<sequence>MGKIRRLANTANVPTVQRPPVMFKKPPVKSTVEEERRKRLTESRQHYNQVSQCRLPRKTVYEPKRPELLGRLVQPKASAKLDRSAHSTSILDKSLPHRSFGPNKDILQKKGAKSQLDDEAFLPGRKALDRFRANPMTPGSDRHHSLLPKELVNVKLDGDYVAMFKAMNSARKLAAESKIKMEAKTPEKAVEHKESTVERRLSSIMKSSSRIRTNHVRFAEILEEEPSSSESRSVDRDPSKATPNEGSNEPTSVDKISEAVNALTLDEGELSKALQRLDRDALLRLKKVVNELAATPTVTGADGKENVETPAEKPLSTETPKRKVRTTISPANIFAPREVNETNKHPPERHDNLNRHANPSTKNSFTAATQFCHVKSPTSENMKENKL</sequence>
<feature type="compositionally biased region" description="Basic and acidic residues" evidence="1">
    <location>
        <begin position="31"/>
        <end position="45"/>
    </location>
</feature>
<feature type="region of interest" description="Disordered" evidence="1">
    <location>
        <begin position="221"/>
        <end position="255"/>
    </location>
</feature>
<dbReference type="AlphaFoldDB" id="A0A1I8ANI5"/>
<feature type="region of interest" description="Disordered" evidence="1">
    <location>
        <begin position="299"/>
        <end position="387"/>
    </location>
</feature>
<feature type="compositionally biased region" description="Basic and acidic residues" evidence="1">
    <location>
        <begin position="338"/>
        <end position="354"/>
    </location>
</feature>
<feature type="region of interest" description="Disordered" evidence="1">
    <location>
        <begin position="1"/>
        <end position="51"/>
    </location>
</feature>
<dbReference type="Proteomes" id="UP000095287">
    <property type="component" value="Unplaced"/>
</dbReference>
<feature type="compositionally biased region" description="Polar residues" evidence="1">
    <location>
        <begin position="241"/>
        <end position="251"/>
    </location>
</feature>
<organism evidence="2 3">
    <name type="scientific">Steinernema glaseri</name>
    <dbReference type="NCBI Taxonomy" id="37863"/>
    <lineage>
        <taxon>Eukaryota</taxon>
        <taxon>Metazoa</taxon>
        <taxon>Ecdysozoa</taxon>
        <taxon>Nematoda</taxon>
        <taxon>Chromadorea</taxon>
        <taxon>Rhabditida</taxon>
        <taxon>Tylenchina</taxon>
        <taxon>Panagrolaimomorpha</taxon>
        <taxon>Strongyloidoidea</taxon>
        <taxon>Steinernematidae</taxon>
        <taxon>Steinernema</taxon>
    </lineage>
</organism>
<evidence type="ECO:0000313" key="3">
    <source>
        <dbReference type="WBParaSite" id="L893_g7810.t1"/>
    </source>
</evidence>
<feature type="compositionally biased region" description="Polar residues" evidence="1">
    <location>
        <begin position="355"/>
        <end position="369"/>
    </location>
</feature>
<proteinExistence type="predicted"/>
<feature type="region of interest" description="Disordered" evidence="1">
    <location>
        <begin position="76"/>
        <end position="104"/>
    </location>
</feature>
<protein>
    <submittedName>
        <fullName evidence="3">TPX2_importin domain-containing protein</fullName>
    </submittedName>
</protein>